<gene>
    <name evidence="2" type="ORF">GCU54_18880</name>
</gene>
<evidence type="ECO:0000313" key="2">
    <source>
        <dbReference type="EMBL" id="NEM08046.1"/>
    </source>
</evidence>
<evidence type="ECO:0000256" key="1">
    <source>
        <dbReference type="SAM" id="MobiDB-lite"/>
    </source>
</evidence>
<dbReference type="Proteomes" id="UP000471126">
    <property type="component" value="Unassembled WGS sequence"/>
</dbReference>
<dbReference type="EMBL" id="JAAGWE010000034">
    <property type="protein sequence ID" value="NEM08046.1"/>
    <property type="molecule type" value="Genomic_DNA"/>
</dbReference>
<organism evidence="2 3">
    <name type="scientific">Geodermatophilus normandii</name>
    <dbReference type="NCBI Taxonomy" id="1137989"/>
    <lineage>
        <taxon>Bacteria</taxon>
        <taxon>Bacillati</taxon>
        <taxon>Actinomycetota</taxon>
        <taxon>Actinomycetes</taxon>
        <taxon>Geodermatophilales</taxon>
        <taxon>Geodermatophilaceae</taxon>
        <taxon>Geodermatophilus</taxon>
    </lineage>
</organism>
<accession>A0A6P0GLA8</accession>
<feature type="region of interest" description="Disordered" evidence="1">
    <location>
        <begin position="84"/>
        <end position="106"/>
    </location>
</feature>
<proteinExistence type="predicted"/>
<sequence>MVPINWAYSALMNRDVGREALRRGPRNDVLGVKGDERDRVGLRSPYIITCEMSGSVVLAGLDQKRAASWRPDDNGRARYVPVLRARSGHRRQPGVSATPPLSCEND</sequence>
<name>A0A6P0GLA8_9ACTN</name>
<dbReference type="RefSeq" id="WP_163478108.1">
    <property type="nucleotide sequence ID" value="NZ_JAAGWE010000034.1"/>
</dbReference>
<evidence type="ECO:0000313" key="3">
    <source>
        <dbReference type="Proteomes" id="UP000471126"/>
    </source>
</evidence>
<dbReference type="AlphaFoldDB" id="A0A6P0GLA8"/>
<comment type="caution">
    <text evidence="2">The sequence shown here is derived from an EMBL/GenBank/DDBJ whole genome shotgun (WGS) entry which is preliminary data.</text>
</comment>
<protein>
    <submittedName>
        <fullName evidence="2">Uncharacterized protein</fullName>
    </submittedName>
</protein>
<reference evidence="2 3" key="1">
    <citation type="submission" date="2019-12" db="EMBL/GenBank/DDBJ databases">
        <title>WGS of CPCC 203550 I12A-02606.</title>
        <authorList>
            <person name="Jiang Z."/>
        </authorList>
    </citation>
    <scope>NUCLEOTIDE SEQUENCE [LARGE SCALE GENOMIC DNA]</scope>
    <source>
        <strain evidence="2 3">I12A-02606</strain>
    </source>
</reference>